<evidence type="ECO:0000313" key="2">
    <source>
        <dbReference type="EMBL" id="NMG19569.1"/>
    </source>
</evidence>
<feature type="non-terminal residue" evidence="2">
    <location>
        <position position="1"/>
    </location>
</feature>
<dbReference type="EMBL" id="QMEB01000050">
    <property type="protein sequence ID" value="NMG19569.1"/>
    <property type="molecule type" value="Genomic_DNA"/>
</dbReference>
<proteinExistence type="predicted"/>
<dbReference type="RefSeq" id="WP_246275540.1">
    <property type="nucleotide sequence ID" value="NZ_CAWPJE010000009.1"/>
</dbReference>
<sequence>RRKNTRVVHPCRGFAQPLTVTGEIDREQLRLLSRGRDTQTRIMPRNELERQISLVWQEVLGIGQIDIHSNFFELGGSSIKAIILVNKLEKQLGRNFHFTLMIEAPTIAQFSSYIQNNYPELNSRVQGSNVGTTNSKTTVLSEKTNVTQIAKTLITVATDIEEGEI</sequence>
<comment type="caution">
    <text evidence="2">The sequence shown here is derived from an EMBL/GenBank/DDBJ whole genome shotgun (WGS) entry which is preliminary data.</text>
</comment>
<dbReference type="SUPFAM" id="SSF47336">
    <property type="entry name" value="ACP-like"/>
    <property type="match status" value="1"/>
</dbReference>
<name>A0ABX1P5E1_9CYAN</name>
<evidence type="ECO:0000313" key="3">
    <source>
        <dbReference type="Proteomes" id="UP000718564"/>
    </source>
</evidence>
<dbReference type="Pfam" id="PF00550">
    <property type="entry name" value="PP-binding"/>
    <property type="match status" value="1"/>
</dbReference>
<dbReference type="InterPro" id="IPR036736">
    <property type="entry name" value="ACP-like_sf"/>
</dbReference>
<dbReference type="PANTHER" id="PTHR45527">
    <property type="entry name" value="NONRIBOSOMAL PEPTIDE SYNTHETASE"/>
    <property type="match status" value="1"/>
</dbReference>
<accession>A0ABX1P5E1</accession>
<dbReference type="PANTHER" id="PTHR45527:SF1">
    <property type="entry name" value="FATTY ACID SYNTHASE"/>
    <property type="match status" value="1"/>
</dbReference>
<keyword evidence="3" id="KW-1185">Reference proteome</keyword>
<reference evidence="2 3" key="1">
    <citation type="submission" date="2018-06" db="EMBL/GenBank/DDBJ databases">
        <title>Comparative genomics of Brasilonema spp. strains.</title>
        <authorList>
            <person name="Alvarenga D.O."/>
            <person name="Fiore M.F."/>
            <person name="Varani A.M."/>
        </authorList>
    </citation>
    <scope>NUCLEOTIDE SEQUENCE [LARGE SCALE GENOMIC DNA]</scope>
    <source>
        <strain evidence="2 3">SPC951</strain>
    </source>
</reference>
<evidence type="ECO:0000259" key="1">
    <source>
        <dbReference type="PROSITE" id="PS50075"/>
    </source>
</evidence>
<dbReference type="PROSITE" id="PS50075">
    <property type="entry name" value="CARRIER"/>
    <property type="match status" value="1"/>
</dbReference>
<protein>
    <recommendedName>
        <fullName evidence="1">Carrier domain-containing protein</fullName>
    </recommendedName>
</protein>
<feature type="domain" description="Carrier" evidence="1">
    <location>
        <begin position="43"/>
        <end position="118"/>
    </location>
</feature>
<dbReference type="Gene3D" id="1.10.1200.10">
    <property type="entry name" value="ACP-like"/>
    <property type="match status" value="1"/>
</dbReference>
<organism evidence="2 3">
    <name type="scientific">Brasilonema bromeliae SPC951</name>
    <dbReference type="NCBI Taxonomy" id="385972"/>
    <lineage>
        <taxon>Bacteria</taxon>
        <taxon>Bacillati</taxon>
        <taxon>Cyanobacteriota</taxon>
        <taxon>Cyanophyceae</taxon>
        <taxon>Nostocales</taxon>
        <taxon>Scytonemataceae</taxon>
        <taxon>Brasilonema</taxon>
        <taxon>Bromeliae group (in: Brasilonema)</taxon>
    </lineage>
</organism>
<dbReference type="InterPro" id="IPR009081">
    <property type="entry name" value="PP-bd_ACP"/>
</dbReference>
<gene>
    <name evidence="2" type="ORF">DP116_08880</name>
</gene>
<dbReference type="Proteomes" id="UP000718564">
    <property type="component" value="Unassembled WGS sequence"/>
</dbReference>